<dbReference type="Proteomes" id="UP000016600">
    <property type="component" value="Unassembled WGS sequence"/>
</dbReference>
<proteinExistence type="predicted"/>
<dbReference type="InterPro" id="IPR025460">
    <property type="entry name" value="DUF4280"/>
</dbReference>
<evidence type="ECO:0000313" key="1">
    <source>
        <dbReference type="EMBL" id="ERJ97804.1"/>
    </source>
</evidence>
<gene>
    <name evidence="1" type="ORF">HMPREF1218_0762</name>
</gene>
<reference evidence="1 2" key="1">
    <citation type="submission" date="2013-08" db="EMBL/GenBank/DDBJ databases">
        <authorList>
            <person name="Durkin A.S."/>
            <person name="Haft D.R."/>
            <person name="McCorrison J."/>
            <person name="Torralba M."/>
            <person name="Gillis M."/>
            <person name="Haft D.H."/>
            <person name="Methe B."/>
            <person name="Sutton G."/>
            <person name="Nelson K.E."/>
        </authorList>
    </citation>
    <scope>NUCLEOTIDE SEQUENCE [LARGE SCALE GENOMIC DNA]</scope>
    <source>
        <strain evidence="1 2">F0068</strain>
    </source>
</reference>
<dbReference type="Pfam" id="PF14107">
    <property type="entry name" value="DUF4280"/>
    <property type="match status" value="1"/>
</dbReference>
<dbReference type="AlphaFoldDB" id="U2M7T7"/>
<dbReference type="PATRIC" id="fig|1081904.3.peg.2258"/>
<evidence type="ECO:0000313" key="2">
    <source>
        <dbReference type="Proteomes" id="UP000016600"/>
    </source>
</evidence>
<dbReference type="EMBL" id="AWET01000051">
    <property type="protein sequence ID" value="ERJ97804.1"/>
    <property type="molecule type" value="Genomic_DNA"/>
</dbReference>
<accession>U2M7T7</accession>
<sequence length="139" mass="14696">MKDEYVVNGAICLCKFGTAPGFLKVMDNQVVYMNGKLAATDKTLGNPLEAPGFCQCKKSWPPKPCTPSLVKWTGVYDGVSINSSSSPLLGISKGTCILGCQDCISFQTTGQIAIPGMSQISNSALCLQADINPLGIEFP</sequence>
<protein>
    <submittedName>
        <fullName evidence="1">PF14107 domain protein</fullName>
    </submittedName>
</protein>
<dbReference type="RefSeq" id="WP_021584829.1">
    <property type="nucleotide sequence ID" value="NZ_AWET01000051.1"/>
</dbReference>
<name>U2M7T7_9BACT</name>
<keyword evidence="2" id="KW-1185">Reference proteome</keyword>
<organism evidence="1 2">
    <name type="scientific">Hoylesella pleuritidis F0068</name>
    <dbReference type="NCBI Taxonomy" id="1081904"/>
    <lineage>
        <taxon>Bacteria</taxon>
        <taxon>Pseudomonadati</taxon>
        <taxon>Bacteroidota</taxon>
        <taxon>Bacteroidia</taxon>
        <taxon>Bacteroidales</taxon>
        <taxon>Prevotellaceae</taxon>
        <taxon>Hoylesella</taxon>
    </lineage>
</organism>
<comment type="caution">
    <text evidence="1">The sequence shown here is derived from an EMBL/GenBank/DDBJ whole genome shotgun (WGS) entry which is preliminary data.</text>
</comment>